<protein>
    <submittedName>
        <fullName evidence="1">Uncharacterized protein</fullName>
    </submittedName>
</protein>
<comment type="caution">
    <text evidence="1">The sequence shown here is derived from an EMBL/GenBank/DDBJ whole genome shotgun (WGS) entry which is preliminary data.</text>
</comment>
<dbReference type="AlphaFoldDB" id="A0A7D9EYK3"/>
<evidence type="ECO:0000313" key="1">
    <source>
        <dbReference type="EMBL" id="CAB4018146.1"/>
    </source>
</evidence>
<evidence type="ECO:0000313" key="2">
    <source>
        <dbReference type="Proteomes" id="UP001152795"/>
    </source>
</evidence>
<organism evidence="1 2">
    <name type="scientific">Paramuricea clavata</name>
    <name type="common">Red gorgonian</name>
    <name type="synonym">Violescent sea-whip</name>
    <dbReference type="NCBI Taxonomy" id="317549"/>
    <lineage>
        <taxon>Eukaryota</taxon>
        <taxon>Metazoa</taxon>
        <taxon>Cnidaria</taxon>
        <taxon>Anthozoa</taxon>
        <taxon>Octocorallia</taxon>
        <taxon>Malacalcyonacea</taxon>
        <taxon>Plexauridae</taxon>
        <taxon>Paramuricea</taxon>
    </lineage>
</organism>
<gene>
    <name evidence="1" type="ORF">PACLA_8A065842</name>
</gene>
<name>A0A7D9EYK3_PARCT</name>
<reference evidence="1" key="1">
    <citation type="submission" date="2020-04" db="EMBL/GenBank/DDBJ databases">
        <authorList>
            <person name="Alioto T."/>
            <person name="Alioto T."/>
            <person name="Gomez Garrido J."/>
        </authorList>
    </citation>
    <scope>NUCLEOTIDE SEQUENCE</scope>
    <source>
        <strain evidence="1">A484AB</strain>
    </source>
</reference>
<dbReference type="EMBL" id="CACRXK020009876">
    <property type="protein sequence ID" value="CAB4018146.1"/>
    <property type="molecule type" value="Genomic_DNA"/>
</dbReference>
<keyword evidence="2" id="KW-1185">Reference proteome</keyword>
<dbReference type="OrthoDB" id="5986049at2759"/>
<sequence length="216" mass="23860">MATVQVKFGERLLRLRPQSMTTNNLAMIFKLDINRGIYLNCEEEGEIILPSIGIENNGLFEIENFEKIYVVNGDCSATMTLPLQNHSQSDPIGVPLSYQPATQSSVLNPLPCGLVGVANVAQQSLGLQRPRFTTPNATKPKKIGWKKAFTLIDVDRMGDTTEKYQIHLQLSEDTASVNGIQDLLRGQLGHNISLFDSKYLPVMPGESTKGTIIKTK</sequence>
<dbReference type="Proteomes" id="UP001152795">
    <property type="component" value="Unassembled WGS sequence"/>
</dbReference>
<accession>A0A7D9EYK3</accession>
<proteinExistence type="predicted"/>